<dbReference type="EMBL" id="LAZR01001504">
    <property type="protein sequence ID" value="KKN43568.1"/>
    <property type="molecule type" value="Genomic_DNA"/>
</dbReference>
<reference evidence="3" key="1">
    <citation type="journal article" date="2015" name="Nature">
        <title>Complex archaea that bridge the gap between prokaryotes and eukaryotes.</title>
        <authorList>
            <person name="Spang A."/>
            <person name="Saw J.H."/>
            <person name="Jorgensen S.L."/>
            <person name="Zaremba-Niedzwiedzka K."/>
            <person name="Martijn J."/>
            <person name="Lind A.E."/>
            <person name="van Eijk R."/>
            <person name="Schleper C."/>
            <person name="Guy L."/>
            <person name="Ettema T.J."/>
        </authorList>
    </citation>
    <scope>NUCLEOTIDE SEQUENCE</scope>
</reference>
<comment type="caution">
    <text evidence="3">The sequence shown here is derived from an EMBL/GenBank/DDBJ whole genome shotgun (WGS) entry which is preliminary data.</text>
</comment>
<sequence>MRAINSTAITAGLMTIPVKVYTAAQSKKVSFCQLTDDLNRVKQQYVSMKTGDVVERPFKRGFEYIKGKKGKPGKSVEITDAELDSLAPKDPSKALEIKEFVKAEALSNLSVEKTYYLGPDDAGEQGYSLFAHIMSQKNVVALAQWTVRGRVQLVAIRPYDKDGVNGLLLQQLFYSDEIRDFSEMGVAGTTSISEPMIDMAGQLIDVMTSEAYDASKYKNEYASKVHALVEKKINGNTIDISTPDAPKKDLADMFAQLQASVLQLKAL</sequence>
<dbReference type="GO" id="GO:0003690">
    <property type="term" value="F:double-stranded DNA binding"/>
    <property type="evidence" value="ECO:0007669"/>
    <property type="project" value="TreeGrafter"/>
</dbReference>
<dbReference type="PANTHER" id="PTHR41251:SF1">
    <property type="entry name" value="NON-HOMOLOGOUS END JOINING PROTEIN KU"/>
    <property type="match status" value="1"/>
</dbReference>
<dbReference type="PANTHER" id="PTHR41251">
    <property type="entry name" value="NON-HOMOLOGOUS END JOINING PROTEIN KU"/>
    <property type="match status" value="1"/>
</dbReference>
<dbReference type="AlphaFoldDB" id="A0A0F9TQA6"/>
<dbReference type="PIRSF" id="PIRSF006493">
    <property type="entry name" value="Prok_Ku"/>
    <property type="match status" value="1"/>
</dbReference>
<evidence type="ECO:0000313" key="3">
    <source>
        <dbReference type="EMBL" id="KKN43568.1"/>
    </source>
</evidence>
<dbReference type="GO" id="GO:0006303">
    <property type="term" value="P:double-strand break repair via nonhomologous end joining"/>
    <property type="evidence" value="ECO:0007669"/>
    <property type="project" value="InterPro"/>
</dbReference>
<dbReference type="SUPFAM" id="SSF100939">
    <property type="entry name" value="SPOC domain-like"/>
    <property type="match status" value="1"/>
</dbReference>
<protein>
    <recommendedName>
        <fullName evidence="2">Ku domain-containing protein</fullName>
    </recommendedName>
</protein>
<dbReference type="Gene3D" id="2.40.290.10">
    <property type="match status" value="1"/>
</dbReference>
<dbReference type="Pfam" id="PF02735">
    <property type="entry name" value="Ku"/>
    <property type="match status" value="1"/>
</dbReference>
<evidence type="ECO:0000256" key="1">
    <source>
        <dbReference type="ARBA" id="ARBA00023125"/>
    </source>
</evidence>
<proteinExistence type="predicted"/>
<accession>A0A0F9TQA6</accession>
<feature type="domain" description="Ku" evidence="2">
    <location>
        <begin position="50"/>
        <end position="191"/>
    </location>
</feature>
<name>A0A0F9TQA6_9ZZZZ</name>
<dbReference type="InterPro" id="IPR009187">
    <property type="entry name" value="Prok_Ku"/>
</dbReference>
<organism evidence="3">
    <name type="scientific">marine sediment metagenome</name>
    <dbReference type="NCBI Taxonomy" id="412755"/>
    <lineage>
        <taxon>unclassified sequences</taxon>
        <taxon>metagenomes</taxon>
        <taxon>ecological metagenomes</taxon>
    </lineage>
</organism>
<evidence type="ECO:0000259" key="2">
    <source>
        <dbReference type="SMART" id="SM00559"/>
    </source>
</evidence>
<dbReference type="InterPro" id="IPR016194">
    <property type="entry name" value="SPOC-like_C_dom_sf"/>
</dbReference>
<gene>
    <name evidence="3" type="ORF">LCGC14_0702150</name>
</gene>
<dbReference type="SMART" id="SM00559">
    <property type="entry name" value="Ku78"/>
    <property type="match status" value="1"/>
</dbReference>
<dbReference type="InterPro" id="IPR006164">
    <property type="entry name" value="DNA_bd_Ku70/Ku80"/>
</dbReference>
<keyword evidence="1" id="KW-0238">DNA-binding</keyword>